<comment type="caution">
    <text evidence="1">The sequence shown here is derived from an EMBL/GenBank/DDBJ whole genome shotgun (WGS) entry which is preliminary data.</text>
</comment>
<gene>
    <name evidence="2" type="ORF">D7318_31210</name>
    <name evidence="1" type="ORF">D7319_31215</name>
</gene>
<dbReference type="Proteomes" id="UP000268652">
    <property type="component" value="Unassembled WGS sequence"/>
</dbReference>
<dbReference type="EMBL" id="RBDY01000047">
    <property type="protein sequence ID" value="RKN13435.1"/>
    <property type="molecule type" value="Genomic_DNA"/>
</dbReference>
<name>A0A3A9W2Z1_9ACTN</name>
<evidence type="ECO:0000313" key="4">
    <source>
        <dbReference type="Proteomes" id="UP000275024"/>
    </source>
</evidence>
<evidence type="ECO:0000313" key="3">
    <source>
        <dbReference type="Proteomes" id="UP000268652"/>
    </source>
</evidence>
<proteinExistence type="predicted"/>
<organism evidence="1 4">
    <name type="scientific">Streptomyces radicis</name>
    <dbReference type="NCBI Taxonomy" id="1750517"/>
    <lineage>
        <taxon>Bacteria</taxon>
        <taxon>Bacillati</taxon>
        <taxon>Actinomycetota</taxon>
        <taxon>Actinomycetes</taxon>
        <taxon>Kitasatosporales</taxon>
        <taxon>Streptomycetaceae</taxon>
        <taxon>Streptomyces</taxon>
    </lineage>
</organism>
<dbReference type="EMBL" id="RBDX01000047">
    <property type="protein sequence ID" value="RKN03574.1"/>
    <property type="molecule type" value="Genomic_DNA"/>
</dbReference>
<sequence length="174" mass="19411">MDLPGDLSDAELAELRWQVGLGPRPEHITRDTIVVTEVVDAMREGGEEPVPAEGGDWVIQRYPGPAWESGAPRAASRVPGSCVSSLVHEDAPHGKRWALTCRWEIHPDGYPEVDAFFRSLAALHRDGGAFFGYLRWYEDPEPDAWLRVEDRKVVAHHKGARVALPWEWTVEGGP</sequence>
<evidence type="ECO:0000313" key="2">
    <source>
        <dbReference type="EMBL" id="RKN13435.1"/>
    </source>
</evidence>
<accession>A0A3A9W2Z1</accession>
<evidence type="ECO:0000313" key="1">
    <source>
        <dbReference type="EMBL" id="RKN03574.1"/>
    </source>
</evidence>
<keyword evidence="3" id="KW-1185">Reference proteome</keyword>
<dbReference type="Proteomes" id="UP000275024">
    <property type="component" value="Unassembled WGS sequence"/>
</dbReference>
<protein>
    <submittedName>
        <fullName evidence="1">Uncharacterized protein</fullName>
    </submittedName>
</protein>
<reference evidence="3 4" key="1">
    <citation type="submission" date="2018-09" db="EMBL/GenBank/DDBJ databases">
        <title>Streptomyces sp. nov. DS1-2, an endophytic actinomycete isolated from roots of Dendrobium scabrilingue.</title>
        <authorList>
            <person name="Kuncharoen N."/>
            <person name="Kudo T."/>
            <person name="Ohkuma M."/>
            <person name="Yuki M."/>
            <person name="Tanasupawat S."/>
        </authorList>
    </citation>
    <scope>NUCLEOTIDE SEQUENCE [LARGE SCALE GENOMIC DNA]</scope>
    <source>
        <strain evidence="1 4">AZ1-7</strain>
        <strain evidence="2 3">DS1-2</strain>
    </source>
</reference>
<dbReference type="AlphaFoldDB" id="A0A3A9W2Z1"/>